<evidence type="ECO:0000313" key="1">
    <source>
        <dbReference type="EMBL" id="OCT67272.1"/>
    </source>
</evidence>
<sequence>MSPAQYRKELISTLITVAKSLIPLFWKSKVIPTLKDWALKVNEIYQFEQYKTEASNLQQQKNLTQKWFYWHQFTESPEYLTLIT</sequence>
<name>A0A974C6D5_XENLA</name>
<dbReference type="Proteomes" id="UP000694892">
    <property type="component" value="Chromosome 8L"/>
</dbReference>
<organism evidence="1 2">
    <name type="scientific">Xenopus laevis</name>
    <name type="common">African clawed frog</name>
    <dbReference type="NCBI Taxonomy" id="8355"/>
    <lineage>
        <taxon>Eukaryota</taxon>
        <taxon>Metazoa</taxon>
        <taxon>Chordata</taxon>
        <taxon>Craniata</taxon>
        <taxon>Vertebrata</taxon>
        <taxon>Euteleostomi</taxon>
        <taxon>Amphibia</taxon>
        <taxon>Batrachia</taxon>
        <taxon>Anura</taxon>
        <taxon>Pipoidea</taxon>
        <taxon>Pipidae</taxon>
        <taxon>Xenopodinae</taxon>
        <taxon>Xenopus</taxon>
        <taxon>Xenopus</taxon>
    </lineage>
</organism>
<protein>
    <submittedName>
        <fullName evidence="1">Uncharacterized protein</fullName>
    </submittedName>
</protein>
<proteinExistence type="predicted"/>
<dbReference type="AlphaFoldDB" id="A0A974C6D5"/>
<accession>A0A974C6D5</accession>
<dbReference type="EMBL" id="CM004480">
    <property type="protein sequence ID" value="OCT67272.1"/>
    <property type="molecule type" value="Genomic_DNA"/>
</dbReference>
<evidence type="ECO:0000313" key="2">
    <source>
        <dbReference type="Proteomes" id="UP000694892"/>
    </source>
</evidence>
<gene>
    <name evidence="1" type="ORF">XELAEV_18038557mg</name>
</gene>
<reference evidence="2" key="1">
    <citation type="journal article" date="2016" name="Nature">
        <title>Genome evolution in the allotetraploid frog Xenopus laevis.</title>
        <authorList>
            <person name="Session A.M."/>
            <person name="Uno Y."/>
            <person name="Kwon T."/>
            <person name="Chapman J.A."/>
            <person name="Toyoda A."/>
            <person name="Takahashi S."/>
            <person name="Fukui A."/>
            <person name="Hikosaka A."/>
            <person name="Suzuki A."/>
            <person name="Kondo M."/>
            <person name="van Heeringen S.J."/>
            <person name="Quigley I."/>
            <person name="Heinz S."/>
            <person name="Ogino H."/>
            <person name="Ochi H."/>
            <person name="Hellsten U."/>
            <person name="Lyons J.B."/>
            <person name="Simakov O."/>
            <person name="Putnam N."/>
            <person name="Stites J."/>
            <person name="Kuroki Y."/>
            <person name="Tanaka T."/>
            <person name="Michiue T."/>
            <person name="Watanabe M."/>
            <person name="Bogdanovic O."/>
            <person name="Lister R."/>
            <person name="Georgiou G."/>
            <person name="Paranjpe S.S."/>
            <person name="van Kruijsbergen I."/>
            <person name="Shu S."/>
            <person name="Carlson J."/>
            <person name="Kinoshita T."/>
            <person name="Ohta Y."/>
            <person name="Mawaribuchi S."/>
            <person name="Jenkins J."/>
            <person name="Grimwood J."/>
            <person name="Schmutz J."/>
            <person name="Mitros T."/>
            <person name="Mozaffari S.V."/>
            <person name="Suzuki Y."/>
            <person name="Haramoto Y."/>
            <person name="Yamamoto T.S."/>
            <person name="Takagi C."/>
            <person name="Heald R."/>
            <person name="Miller K."/>
            <person name="Haudenschild C."/>
            <person name="Kitzman J."/>
            <person name="Nakayama T."/>
            <person name="Izutsu Y."/>
            <person name="Robert J."/>
            <person name="Fortriede J."/>
            <person name="Burns K."/>
            <person name="Lotay V."/>
            <person name="Karimi K."/>
            <person name="Yasuoka Y."/>
            <person name="Dichmann D.S."/>
            <person name="Flajnik M.F."/>
            <person name="Houston D.W."/>
            <person name="Shendure J."/>
            <person name="DuPasquier L."/>
            <person name="Vize P.D."/>
            <person name="Zorn A.M."/>
            <person name="Ito M."/>
            <person name="Marcotte E.M."/>
            <person name="Wallingford J.B."/>
            <person name="Ito Y."/>
            <person name="Asashima M."/>
            <person name="Ueno N."/>
            <person name="Matsuda Y."/>
            <person name="Veenstra G.J."/>
            <person name="Fujiyama A."/>
            <person name="Harland R.M."/>
            <person name="Taira M."/>
            <person name="Rokhsar D.S."/>
        </authorList>
    </citation>
    <scope>NUCLEOTIDE SEQUENCE [LARGE SCALE GENOMIC DNA]</scope>
    <source>
        <strain evidence="2">J</strain>
    </source>
</reference>